<keyword evidence="2" id="KW-1185">Reference proteome</keyword>
<evidence type="ECO:0000313" key="1">
    <source>
        <dbReference type="EMBL" id="MEQ2196569.1"/>
    </source>
</evidence>
<dbReference type="Proteomes" id="UP001434883">
    <property type="component" value="Unassembled WGS sequence"/>
</dbReference>
<proteinExistence type="predicted"/>
<name>A0ABV0QL99_9TELE</name>
<protein>
    <submittedName>
        <fullName evidence="1">Uncharacterized protein</fullName>
    </submittedName>
</protein>
<sequence length="121" mass="13823">MVICLTFVSHNFRTSSYSIALYKQYCTSPNDPPVCLLCMAPQLTSDFVATKASHCVLQHCYIYSISISSLILDLHHWMEPLCRKALQSQGCLFFCCSLIYVYIMSSRVSQLFADTLWFQGQ</sequence>
<gene>
    <name evidence="1" type="ORF">XENOCAPTIV_003804</name>
</gene>
<evidence type="ECO:0000313" key="2">
    <source>
        <dbReference type="Proteomes" id="UP001434883"/>
    </source>
</evidence>
<comment type="caution">
    <text evidence="1">The sequence shown here is derived from an EMBL/GenBank/DDBJ whole genome shotgun (WGS) entry which is preliminary data.</text>
</comment>
<accession>A0ABV0QL99</accession>
<reference evidence="1 2" key="1">
    <citation type="submission" date="2021-06" db="EMBL/GenBank/DDBJ databases">
        <authorList>
            <person name="Palmer J.M."/>
        </authorList>
    </citation>
    <scope>NUCLEOTIDE SEQUENCE [LARGE SCALE GENOMIC DNA]</scope>
    <source>
        <strain evidence="1 2">XC_2019</strain>
        <tissue evidence="1">Muscle</tissue>
    </source>
</reference>
<dbReference type="EMBL" id="JAHRIN010016944">
    <property type="protein sequence ID" value="MEQ2196569.1"/>
    <property type="molecule type" value="Genomic_DNA"/>
</dbReference>
<organism evidence="1 2">
    <name type="scientific">Xenoophorus captivus</name>
    <dbReference type="NCBI Taxonomy" id="1517983"/>
    <lineage>
        <taxon>Eukaryota</taxon>
        <taxon>Metazoa</taxon>
        <taxon>Chordata</taxon>
        <taxon>Craniata</taxon>
        <taxon>Vertebrata</taxon>
        <taxon>Euteleostomi</taxon>
        <taxon>Actinopterygii</taxon>
        <taxon>Neopterygii</taxon>
        <taxon>Teleostei</taxon>
        <taxon>Neoteleostei</taxon>
        <taxon>Acanthomorphata</taxon>
        <taxon>Ovalentaria</taxon>
        <taxon>Atherinomorphae</taxon>
        <taxon>Cyprinodontiformes</taxon>
        <taxon>Goodeidae</taxon>
        <taxon>Xenoophorus</taxon>
    </lineage>
</organism>